<reference evidence="11 12" key="1">
    <citation type="journal article" date="2019" name="Nat. Ecol. Evol.">
        <title>Megaphylogeny resolves global patterns of mushroom evolution.</title>
        <authorList>
            <person name="Varga T."/>
            <person name="Krizsan K."/>
            <person name="Foldi C."/>
            <person name="Dima B."/>
            <person name="Sanchez-Garcia M."/>
            <person name="Sanchez-Ramirez S."/>
            <person name="Szollosi G.J."/>
            <person name="Szarkandi J.G."/>
            <person name="Papp V."/>
            <person name="Albert L."/>
            <person name="Andreopoulos W."/>
            <person name="Angelini C."/>
            <person name="Antonin V."/>
            <person name="Barry K.W."/>
            <person name="Bougher N.L."/>
            <person name="Buchanan P."/>
            <person name="Buyck B."/>
            <person name="Bense V."/>
            <person name="Catcheside P."/>
            <person name="Chovatia M."/>
            <person name="Cooper J."/>
            <person name="Damon W."/>
            <person name="Desjardin D."/>
            <person name="Finy P."/>
            <person name="Geml J."/>
            <person name="Haridas S."/>
            <person name="Hughes K."/>
            <person name="Justo A."/>
            <person name="Karasinski D."/>
            <person name="Kautmanova I."/>
            <person name="Kiss B."/>
            <person name="Kocsube S."/>
            <person name="Kotiranta H."/>
            <person name="LaButti K.M."/>
            <person name="Lechner B.E."/>
            <person name="Liimatainen K."/>
            <person name="Lipzen A."/>
            <person name="Lukacs Z."/>
            <person name="Mihaltcheva S."/>
            <person name="Morgado L.N."/>
            <person name="Niskanen T."/>
            <person name="Noordeloos M.E."/>
            <person name="Ohm R.A."/>
            <person name="Ortiz-Santana B."/>
            <person name="Ovrebo C."/>
            <person name="Racz N."/>
            <person name="Riley R."/>
            <person name="Savchenko A."/>
            <person name="Shiryaev A."/>
            <person name="Soop K."/>
            <person name="Spirin V."/>
            <person name="Szebenyi C."/>
            <person name="Tomsovsky M."/>
            <person name="Tulloss R.E."/>
            <person name="Uehling J."/>
            <person name="Grigoriev I.V."/>
            <person name="Vagvolgyi C."/>
            <person name="Papp T."/>
            <person name="Martin F.M."/>
            <person name="Miettinen O."/>
            <person name="Hibbett D.S."/>
            <person name="Nagy L.G."/>
        </authorList>
    </citation>
    <scope>NUCLEOTIDE SEQUENCE [LARGE SCALE GENOMIC DNA]</scope>
    <source>
        <strain evidence="11 12">CBS 962.96</strain>
    </source>
</reference>
<keyword evidence="8 10" id="KW-0503">Monooxygenase</keyword>
<keyword evidence="5 9" id="KW-0479">Metal-binding</keyword>
<protein>
    <submittedName>
        <fullName evidence="11">Cytochrome P450</fullName>
    </submittedName>
</protein>
<dbReference type="PROSITE" id="PS00086">
    <property type="entry name" value="CYTOCHROME_P450"/>
    <property type="match status" value="1"/>
</dbReference>
<evidence type="ECO:0000256" key="6">
    <source>
        <dbReference type="ARBA" id="ARBA00023002"/>
    </source>
</evidence>
<dbReference type="PANTHER" id="PTHR46300">
    <property type="entry name" value="P450, PUTATIVE (EUROFUNG)-RELATED-RELATED"/>
    <property type="match status" value="1"/>
</dbReference>
<dbReference type="EMBL" id="ML179075">
    <property type="protein sequence ID" value="THV02574.1"/>
    <property type="molecule type" value="Genomic_DNA"/>
</dbReference>
<dbReference type="OrthoDB" id="2789670at2759"/>
<dbReference type="GO" id="GO:0016705">
    <property type="term" value="F:oxidoreductase activity, acting on paired donors, with incorporation or reduction of molecular oxygen"/>
    <property type="evidence" value="ECO:0007669"/>
    <property type="project" value="InterPro"/>
</dbReference>
<dbReference type="GO" id="GO:0004497">
    <property type="term" value="F:monooxygenase activity"/>
    <property type="evidence" value="ECO:0007669"/>
    <property type="project" value="UniProtKB-KW"/>
</dbReference>
<dbReference type="AlphaFoldDB" id="A0A4S8MK40"/>
<dbReference type="SUPFAM" id="SSF48264">
    <property type="entry name" value="Cytochrome P450"/>
    <property type="match status" value="1"/>
</dbReference>
<gene>
    <name evidence="11" type="ORF">K435DRAFT_716671</name>
</gene>
<dbReference type="Proteomes" id="UP000297245">
    <property type="component" value="Unassembled WGS sequence"/>
</dbReference>
<comment type="cofactor">
    <cofactor evidence="1 9">
        <name>heme</name>
        <dbReference type="ChEBI" id="CHEBI:30413"/>
    </cofactor>
</comment>
<organism evidence="11 12">
    <name type="scientific">Dendrothele bispora (strain CBS 962.96)</name>
    <dbReference type="NCBI Taxonomy" id="1314807"/>
    <lineage>
        <taxon>Eukaryota</taxon>
        <taxon>Fungi</taxon>
        <taxon>Dikarya</taxon>
        <taxon>Basidiomycota</taxon>
        <taxon>Agaricomycotina</taxon>
        <taxon>Agaricomycetes</taxon>
        <taxon>Agaricomycetidae</taxon>
        <taxon>Agaricales</taxon>
        <taxon>Agaricales incertae sedis</taxon>
        <taxon>Dendrothele</taxon>
    </lineage>
</organism>
<dbReference type="Pfam" id="PF00067">
    <property type="entry name" value="p450"/>
    <property type="match status" value="1"/>
</dbReference>
<evidence type="ECO:0000256" key="1">
    <source>
        <dbReference type="ARBA" id="ARBA00001971"/>
    </source>
</evidence>
<evidence type="ECO:0000256" key="10">
    <source>
        <dbReference type="RuleBase" id="RU000461"/>
    </source>
</evidence>
<accession>A0A4S8MK40</accession>
<proteinExistence type="inferred from homology"/>
<dbReference type="InterPro" id="IPR036396">
    <property type="entry name" value="Cyt_P450_sf"/>
</dbReference>
<dbReference type="GO" id="GO:0020037">
    <property type="term" value="F:heme binding"/>
    <property type="evidence" value="ECO:0007669"/>
    <property type="project" value="InterPro"/>
</dbReference>
<comment type="pathway">
    <text evidence="2">Secondary metabolite biosynthesis.</text>
</comment>
<evidence type="ECO:0000256" key="8">
    <source>
        <dbReference type="ARBA" id="ARBA00023033"/>
    </source>
</evidence>
<evidence type="ECO:0000256" key="3">
    <source>
        <dbReference type="ARBA" id="ARBA00010617"/>
    </source>
</evidence>
<evidence type="ECO:0000313" key="11">
    <source>
        <dbReference type="EMBL" id="THV02574.1"/>
    </source>
</evidence>
<evidence type="ECO:0000256" key="4">
    <source>
        <dbReference type="ARBA" id="ARBA00022617"/>
    </source>
</evidence>
<comment type="similarity">
    <text evidence="3 10">Belongs to the cytochrome P450 family.</text>
</comment>
<dbReference type="InterPro" id="IPR001128">
    <property type="entry name" value="Cyt_P450"/>
</dbReference>
<evidence type="ECO:0000256" key="2">
    <source>
        <dbReference type="ARBA" id="ARBA00005179"/>
    </source>
</evidence>
<feature type="binding site" description="axial binding residue" evidence="9">
    <location>
        <position position="451"/>
    </location>
    <ligand>
        <name>heme</name>
        <dbReference type="ChEBI" id="CHEBI:30413"/>
    </ligand>
    <ligandPart>
        <name>Fe</name>
        <dbReference type="ChEBI" id="CHEBI:18248"/>
    </ligandPart>
</feature>
<evidence type="ECO:0000256" key="5">
    <source>
        <dbReference type="ARBA" id="ARBA00022723"/>
    </source>
</evidence>
<keyword evidence="12" id="KW-1185">Reference proteome</keyword>
<dbReference type="InterPro" id="IPR050364">
    <property type="entry name" value="Cytochrome_P450_fung"/>
</dbReference>
<dbReference type="PRINTS" id="PR00385">
    <property type="entry name" value="P450"/>
</dbReference>
<dbReference type="InterPro" id="IPR017972">
    <property type="entry name" value="Cyt_P450_CS"/>
</dbReference>
<dbReference type="GO" id="GO:0005506">
    <property type="term" value="F:iron ion binding"/>
    <property type="evidence" value="ECO:0007669"/>
    <property type="project" value="InterPro"/>
</dbReference>
<keyword evidence="4 9" id="KW-0349">Heme</keyword>
<dbReference type="Gene3D" id="1.10.630.10">
    <property type="entry name" value="Cytochrome P450"/>
    <property type="match status" value="1"/>
</dbReference>
<keyword evidence="7 9" id="KW-0408">Iron</keyword>
<evidence type="ECO:0000256" key="7">
    <source>
        <dbReference type="ARBA" id="ARBA00023004"/>
    </source>
</evidence>
<evidence type="ECO:0000256" key="9">
    <source>
        <dbReference type="PIRSR" id="PIRSR602401-1"/>
    </source>
</evidence>
<keyword evidence="6 10" id="KW-0560">Oxidoreductase</keyword>
<evidence type="ECO:0000313" key="12">
    <source>
        <dbReference type="Proteomes" id="UP000297245"/>
    </source>
</evidence>
<name>A0A4S8MK40_DENBC</name>
<dbReference type="InterPro" id="IPR002401">
    <property type="entry name" value="Cyt_P450_E_grp-I"/>
</dbReference>
<dbReference type="PRINTS" id="PR00463">
    <property type="entry name" value="EP450I"/>
</dbReference>
<sequence length="530" mass="59558">MDRSLPTLLEGDGLRTFGLPILLALIVTIYLRQSSSSRKGLKPLPGPKGLPLLGNLLQVPRARAWLKFTEWREQYGDLIGLNVAGQDLIVIGNSKIAADLLDRRSAIYSDRPKNIVARLLTGDMVFAFSQHNDLWRTMRRGSQEALGPQITKKYCTMQEVEGLLLLGDVVKDPENWDAHLRRAAASLVIGVIYGVPPIRNYLDPDIVRVNLFVERALHAAAPGSFLVEYFTWMQYLPRWMSPWRRYAEDGFKRDSSMFEDLFAGVKKRLDAGDETPSVAADVIRDNKSLGMSDRQAAWFSATLYAAGAETTSGQVAWVIVAMILYPETMKKAQEEIDRVVGRGRLPNFSDYEHLPYIRAMVKEILRWRGVGPLAVPHRLCQDDVYDGYFIKKDTICVVNVWALNHDRDIYGADAEDFNPDRHLDSNGKLKASVPDTHDENHHTFGFGRRICVGRHLSKNSIFMQIAALLWAFDIKPGKDANGNIVLPDAMDGIDDGLVVRPPEFPCVMTPRFPEVPSLVAEAKELHGYTD</sequence>
<dbReference type="CDD" id="cd11065">
    <property type="entry name" value="CYP64-like"/>
    <property type="match status" value="1"/>
</dbReference>